<dbReference type="EMBL" id="QZEY01000005">
    <property type="protein sequence ID" value="RJL32131.1"/>
    <property type="molecule type" value="Genomic_DNA"/>
</dbReference>
<evidence type="ECO:0000256" key="1">
    <source>
        <dbReference type="SAM" id="MobiDB-lite"/>
    </source>
</evidence>
<dbReference type="AlphaFoldDB" id="A0A3A4ASD6"/>
<proteinExistence type="predicted"/>
<evidence type="ECO:0000313" key="3">
    <source>
        <dbReference type="Proteomes" id="UP000265768"/>
    </source>
</evidence>
<feature type="compositionally biased region" description="Pro residues" evidence="1">
    <location>
        <begin position="88"/>
        <end position="107"/>
    </location>
</feature>
<accession>A0A3A4ASD6</accession>
<organism evidence="2 3">
    <name type="scientific">Bailinhaonella thermotolerans</name>
    <dbReference type="NCBI Taxonomy" id="1070861"/>
    <lineage>
        <taxon>Bacteria</taxon>
        <taxon>Bacillati</taxon>
        <taxon>Actinomycetota</taxon>
        <taxon>Actinomycetes</taxon>
        <taxon>Streptosporangiales</taxon>
        <taxon>Streptosporangiaceae</taxon>
        <taxon>Bailinhaonella</taxon>
    </lineage>
</organism>
<gene>
    <name evidence="2" type="ORF">D5H75_17105</name>
</gene>
<name>A0A3A4ASD6_9ACTN</name>
<feature type="compositionally biased region" description="Basic residues" evidence="1">
    <location>
        <begin position="146"/>
        <end position="161"/>
    </location>
</feature>
<evidence type="ECO:0000313" key="2">
    <source>
        <dbReference type="EMBL" id="RJL32131.1"/>
    </source>
</evidence>
<feature type="region of interest" description="Disordered" evidence="1">
    <location>
        <begin position="42"/>
        <end position="202"/>
    </location>
</feature>
<keyword evidence="3" id="KW-1185">Reference proteome</keyword>
<comment type="caution">
    <text evidence="2">The sequence shown here is derived from an EMBL/GenBank/DDBJ whole genome shotgun (WGS) entry which is preliminary data.</text>
</comment>
<reference evidence="2 3" key="1">
    <citation type="submission" date="2018-09" db="EMBL/GenBank/DDBJ databases">
        <title>YIM 75507 draft genome.</title>
        <authorList>
            <person name="Tang S."/>
            <person name="Feng Y."/>
        </authorList>
    </citation>
    <scope>NUCLEOTIDE SEQUENCE [LARGE SCALE GENOMIC DNA]</scope>
    <source>
        <strain evidence="2 3">YIM 75507</strain>
    </source>
</reference>
<protein>
    <submittedName>
        <fullName evidence="2">Uncharacterized protein</fullName>
    </submittedName>
</protein>
<sequence length="202" mass="21881">MTLPRAVAEAWAWESLGSGVMEYMTARSTPTATKPMVKTATRIFQEGTNRRQPVFLGFSSSSNPWEPSKRPSPSSPPPPPRPRRPRPPRPPWPPPGPAGPPGPPAARRPPGSRMPPIAIVSDGSPKTAPVSCSRARRPGRSPPPGARRRPSGRRPSSRRLARPSADPPSAGRVSLAARSPSVRPWRPESERPGYSSRPRFVL</sequence>
<dbReference type="Proteomes" id="UP000265768">
    <property type="component" value="Unassembled WGS sequence"/>
</dbReference>